<dbReference type="EMBL" id="JACHCA010000003">
    <property type="protein sequence ID" value="MBB6127285.1"/>
    <property type="molecule type" value="Genomic_DNA"/>
</dbReference>
<accession>A0A841JFP4</accession>
<dbReference type="GO" id="GO:0005886">
    <property type="term" value="C:plasma membrane"/>
    <property type="evidence" value="ECO:0007669"/>
    <property type="project" value="TreeGrafter"/>
</dbReference>
<dbReference type="CDD" id="cd08566">
    <property type="entry name" value="GDPD_AtGDE_like"/>
    <property type="match status" value="1"/>
</dbReference>
<dbReference type="RefSeq" id="WP_183586517.1">
    <property type="nucleotide sequence ID" value="NZ_JACHCA010000003.1"/>
</dbReference>
<sequence length="305" mass="34315">MISSGRGFTIALFATLVTQTVSAQKTTRIDSLVNQLHNPSDKHVMVTAHRGDWRNAPENSLQGFKNAIALGVDVIELDLNKTKDGVIVIMHDQTIDRTTNGKGKPSDFTLNELKQFHLRNGLGRVTNHAIPTLEEVMLLVKGKVLINLDKSYPYYNEAYQVLKNTGTLKQAIFKTDAVYDAVKSKYPEILDSITFMAVVDLDKPDAKQIIKDYQQNMKPVAFELNFKTDTSAVLSDNHFINQHGSKIWINSLWASLNAGHDDDTAVDDGNTKDSWDWLIAHGATIIQTDRPKELLNYLRKRSLHR</sequence>
<dbReference type="Pfam" id="PF16387">
    <property type="entry name" value="DUF4996"/>
    <property type="match status" value="1"/>
</dbReference>
<gene>
    <name evidence="2" type="ORF">HDF22_001391</name>
</gene>
<dbReference type="Pfam" id="PF03009">
    <property type="entry name" value="GDPD"/>
    <property type="match status" value="1"/>
</dbReference>
<proteinExistence type="predicted"/>
<keyword evidence="2" id="KW-0378">Hydrolase</keyword>
<dbReference type="InterPro" id="IPR030395">
    <property type="entry name" value="GP_PDE_dom"/>
</dbReference>
<dbReference type="PANTHER" id="PTHR46320">
    <property type="entry name" value="GLYCEROPHOSPHODIESTER PHOSPHODIESTERASE 1"/>
    <property type="match status" value="1"/>
</dbReference>
<dbReference type="GO" id="GO:0070291">
    <property type="term" value="P:N-acylethanolamine metabolic process"/>
    <property type="evidence" value="ECO:0007669"/>
    <property type="project" value="TreeGrafter"/>
</dbReference>
<name>A0A841JFP4_9SPHI</name>
<organism evidence="2 3">
    <name type="scientific">Mucilaginibacter lappiensis</name>
    <dbReference type="NCBI Taxonomy" id="354630"/>
    <lineage>
        <taxon>Bacteria</taxon>
        <taxon>Pseudomonadati</taxon>
        <taxon>Bacteroidota</taxon>
        <taxon>Sphingobacteriia</taxon>
        <taxon>Sphingobacteriales</taxon>
        <taxon>Sphingobacteriaceae</taxon>
        <taxon>Mucilaginibacter</taxon>
    </lineage>
</organism>
<dbReference type="GO" id="GO:0006644">
    <property type="term" value="P:phospholipid metabolic process"/>
    <property type="evidence" value="ECO:0007669"/>
    <property type="project" value="TreeGrafter"/>
</dbReference>
<dbReference type="GO" id="GO:0008889">
    <property type="term" value="F:glycerophosphodiester phosphodiesterase activity"/>
    <property type="evidence" value="ECO:0007669"/>
    <property type="project" value="UniProtKB-EC"/>
</dbReference>
<evidence type="ECO:0000313" key="3">
    <source>
        <dbReference type="Proteomes" id="UP000548326"/>
    </source>
</evidence>
<feature type="domain" description="GP-PDE" evidence="1">
    <location>
        <begin position="44"/>
        <end position="298"/>
    </location>
</feature>
<evidence type="ECO:0000313" key="2">
    <source>
        <dbReference type="EMBL" id="MBB6127285.1"/>
    </source>
</evidence>
<comment type="caution">
    <text evidence="2">The sequence shown here is derived from an EMBL/GenBank/DDBJ whole genome shotgun (WGS) entry which is preliminary data.</text>
</comment>
<dbReference type="PANTHER" id="PTHR46320:SF1">
    <property type="entry name" value="GLYCEROPHOSPHODIESTER PHOSPHODIESTERASE 1"/>
    <property type="match status" value="1"/>
</dbReference>
<dbReference type="GO" id="GO:0006580">
    <property type="term" value="P:ethanolamine metabolic process"/>
    <property type="evidence" value="ECO:0007669"/>
    <property type="project" value="TreeGrafter"/>
</dbReference>
<protein>
    <submittedName>
        <fullName evidence="2">Glycerophosphoryl diester phosphodiesterase</fullName>
        <ecNumber evidence="2">3.1.4.46</ecNumber>
    </submittedName>
</protein>
<dbReference type="EC" id="3.1.4.46" evidence="2"/>
<dbReference type="PROSITE" id="PS51704">
    <property type="entry name" value="GP_PDE"/>
    <property type="match status" value="1"/>
</dbReference>
<evidence type="ECO:0000259" key="1">
    <source>
        <dbReference type="PROSITE" id="PS51704"/>
    </source>
</evidence>
<dbReference type="InterPro" id="IPR017946">
    <property type="entry name" value="PLC-like_Pdiesterase_TIM-brl"/>
</dbReference>
<dbReference type="Gene3D" id="3.20.20.190">
    <property type="entry name" value="Phosphatidylinositol (PI) phosphodiesterase"/>
    <property type="match status" value="1"/>
</dbReference>
<dbReference type="Proteomes" id="UP000548326">
    <property type="component" value="Unassembled WGS sequence"/>
</dbReference>
<dbReference type="AlphaFoldDB" id="A0A841JFP4"/>
<reference evidence="2 3" key="1">
    <citation type="submission" date="2020-08" db="EMBL/GenBank/DDBJ databases">
        <title>Genomic Encyclopedia of Type Strains, Phase IV (KMG-V): Genome sequencing to study the core and pangenomes of soil and plant-associated prokaryotes.</title>
        <authorList>
            <person name="Whitman W."/>
        </authorList>
    </citation>
    <scope>NUCLEOTIDE SEQUENCE [LARGE SCALE GENOMIC DNA]</scope>
    <source>
        <strain evidence="2 3">MP601</strain>
    </source>
</reference>
<dbReference type="SUPFAM" id="SSF51695">
    <property type="entry name" value="PLC-like phosphodiesterases"/>
    <property type="match status" value="1"/>
</dbReference>
<dbReference type="InterPro" id="IPR032160">
    <property type="entry name" value="DUF4996"/>
</dbReference>
<dbReference type="PROSITE" id="PS50007">
    <property type="entry name" value="PIPLC_X_DOMAIN"/>
    <property type="match status" value="1"/>
</dbReference>